<organism evidence="1 2">
    <name type="scientific">Thlaspi arvense</name>
    <name type="common">Field penny-cress</name>
    <dbReference type="NCBI Taxonomy" id="13288"/>
    <lineage>
        <taxon>Eukaryota</taxon>
        <taxon>Viridiplantae</taxon>
        <taxon>Streptophyta</taxon>
        <taxon>Embryophyta</taxon>
        <taxon>Tracheophyta</taxon>
        <taxon>Spermatophyta</taxon>
        <taxon>Magnoliopsida</taxon>
        <taxon>eudicotyledons</taxon>
        <taxon>Gunneridae</taxon>
        <taxon>Pentapetalae</taxon>
        <taxon>rosids</taxon>
        <taxon>malvids</taxon>
        <taxon>Brassicales</taxon>
        <taxon>Brassicaceae</taxon>
        <taxon>Thlaspideae</taxon>
        <taxon>Thlaspi</taxon>
    </lineage>
</organism>
<accession>A0AAU9S548</accession>
<dbReference type="PANTHER" id="PTHR31260">
    <property type="entry name" value="CYSTATIN/MONELLIN SUPERFAMILY PROTEIN"/>
    <property type="match status" value="1"/>
</dbReference>
<protein>
    <submittedName>
        <fullName evidence="1">Uncharacterized protein</fullName>
    </submittedName>
</protein>
<dbReference type="PANTHER" id="PTHR31260:SF41">
    <property type="entry name" value="CYSTATIN DOMAIN-CONTAINING PROTEIN"/>
    <property type="match status" value="1"/>
</dbReference>
<proteinExistence type="predicted"/>
<name>A0AAU9S548_THLAR</name>
<dbReference type="EMBL" id="OU466860">
    <property type="protein sequence ID" value="CAH2058637.1"/>
    <property type="molecule type" value="Genomic_DNA"/>
</dbReference>
<gene>
    <name evidence="1" type="ORF">TAV2_LOCUS14879</name>
</gene>
<dbReference type="Pfam" id="PF04776">
    <property type="entry name" value="protein_MS5"/>
    <property type="match status" value="2"/>
</dbReference>
<dbReference type="NCBIfam" id="TIGR01572">
    <property type="entry name" value="A_thl_para_3677"/>
    <property type="match status" value="2"/>
</dbReference>
<keyword evidence="2" id="KW-1185">Reference proteome</keyword>
<dbReference type="AlphaFoldDB" id="A0AAU9S548"/>
<dbReference type="InterPro" id="IPR006462">
    <property type="entry name" value="MS5"/>
</dbReference>
<sequence>MSEIGKMYDVMLHEASLWHNEPPYRKRKLEVFVHSPPPEHSPPSPVDADHFSDEDDMDLVEKEKYQKQVQESCGFDVDFFNHTFTGIVPSGCTPYNTLFAKAGLHCYNIEKGKKLQLKSVVNVNAEIASMFNSYSTSEVIDPDDNSLHTFQTMVTDAVKEKNTSLILYTVICRIKPQVPGIGDASVDWDSDAVDEFYKTDLPDWPLNDGVDKLDLYEVKETELRDNEWLCLYAETALFTKWKSDLSAYMPFEMKKVMVQTKEDVESSMKLKSSNAIFFMSFKVRGGLDCRGIKKSMSDIGVRYDVMLDEARLWFDEPPRKLEDPVESLPSLVDADDLFDEDDMSFAEWEKYAKQVRDSCGFDVDMFFHTFGGIIPSGCGLEDTLFAKAGLHYYNTEKGKNLQFKRVVKVNAEIASMYNSYSTSEIMDPDDNSLHTFQTMVTETVKEKNARLILVTNICRIKPQVPGYGDATTIWDSDAVDEFYKTDLPDWPLNDGVDKLDLYEVKEPELHDNKWLCLYAETALFSEWQSDLSAYMPFEMKKVMVQTKENVESSMKLNSSNAIFYMTFKVRGGRGCRGIVRRTSDGRTRHMCLEARCWVDK</sequence>
<evidence type="ECO:0000313" key="1">
    <source>
        <dbReference type="EMBL" id="CAH2058637.1"/>
    </source>
</evidence>
<evidence type="ECO:0000313" key="2">
    <source>
        <dbReference type="Proteomes" id="UP000836841"/>
    </source>
</evidence>
<dbReference type="Proteomes" id="UP000836841">
    <property type="component" value="Chromosome 4"/>
</dbReference>
<reference evidence="1 2" key="1">
    <citation type="submission" date="2022-03" db="EMBL/GenBank/DDBJ databases">
        <authorList>
            <person name="Nunn A."/>
            <person name="Chopra R."/>
            <person name="Nunn A."/>
            <person name="Contreras Garrido A."/>
        </authorList>
    </citation>
    <scope>NUCLEOTIDE SEQUENCE [LARGE SCALE GENOMIC DNA]</scope>
</reference>